<dbReference type="GO" id="GO:0004190">
    <property type="term" value="F:aspartic-type endopeptidase activity"/>
    <property type="evidence" value="ECO:0007669"/>
    <property type="project" value="InterPro"/>
</dbReference>
<feature type="non-terminal residue" evidence="3">
    <location>
        <position position="278"/>
    </location>
</feature>
<dbReference type="InterPro" id="IPR021109">
    <property type="entry name" value="Peptidase_aspartic_dom_sf"/>
</dbReference>
<protein>
    <submittedName>
        <fullName evidence="3">Eukaryotic aspartyl protease</fullName>
    </submittedName>
</protein>
<keyword evidence="4" id="KW-1185">Reference proteome</keyword>
<gene>
    <name evidence="3" type="ORF">X801_03077</name>
</gene>
<evidence type="ECO:0000259" key="2">
    <source>
        <dbReference type="PROSITE" id="PS51767"/>
    </source>
</evidence>
<keyword evidence="3" id="KW-0378">Hydrolase</keyword>
<dbReference type="SUPFAM" id="SSF50630">
    <property type="entry name" value="Acid proteases"/>
    <property type="match status" value="1"/>
</dbReference>
<dbReference type="CDD" id="cd05471">
    <property type="entry name" value="pepsin_like"/>
    <property type="match status" value="1"/>
</dbReference>
<dbReference type="AlphaFoldDB" id="A0A1S8X3G6"/>
<comment type="similarity">
    <text evidence="1">Belongs to the peptidase A1 family.</text>
</comment>
<keyword evidence="3" id="KW-0645">Protease</keyword>
<proteinExistence type="inferred from homology"/>
<name>A0A1S8X3G6_OPIVI</name>
<dbReference type="PROSITE" id="PS51767">
    <property type="entry name" value="PEPTIDASE_A1"/>
    <property type="match status" value="1"/>
</dbReference>
<feature type="non-terminal residue" evidence="3">
    <location>
        <position position="1"/>
    </location>
</feature>
<organism evidence="3 4">
    <name type="scientific">Opisthorchis viverrini</name>
    <name type="common">Southeast Asian liver fluke</name>
    <dbReference type="NCBI Taxonomy" id="6198"/>
    <lineage>
        <taxon>Eukaryota</taxon>
        <taxon>Metazoa</taxon>
        <taxon>Spiralia</taxon>
        <taxon>Lophotrochozoa</taxon>
        <taxon>Platyhelminthes</taxon>
        <taxon>Trematoda</taxon>
        <taxon>Digenea</taxon>
        <taxon>Opisthorchiida</taxon>
        <taxon>Opisthorchiata</taxon>
        <taxon>Opisthorchiidae</taxon>
        <taxon>Opisthorchis</taxon>
    </lineage>
</organism>
<dbReference type="PANTHER" id="PTHR47966">
    <property type="entry name" value="BETA-SITE APP-CLEAVING ENZYME, ISOFORM A-RELATED"/>
    <property type="match status" value="1"/>
</dbReference>
<dbReference type="Gene3D" id="2.40.70.10">
    <property type="entry name" value="Acid Proteases"/>
    <property type="match status" value="2"/>
</dbReference>
<accession>A0A1S8X3G6</accession>
<reference evidence="3 4" key="1">
    <citation type="submission" date="2015-03" db="EMBL/GenBank/DDBJ databases">
        <title>Draft genome of the nematode, Opisthorchis viverrini.</title>
        <authorList>
            <person name="Mitreva M."/>
        </authorList>
    </citation>
    <scope>NUCLEOTIDE SEQUENCE [LARGE SCALE GENOMIC DNA]</scope>
    <source>
        <strain evidence="3">Khon Kaen</strain>
    </source>
</reference>
<evidence type="ECO:0000313" key="3">
    <source>
        <dbReference type="EMBL" id="OON21033.1"/>
    </source>
</evidence>
<feature type="domain" description="Peptidase A1" evidence="2">
    <location>
        <begin position="3"/>
        <end position="278"/>
    </location>
</feature>
<dbReference type="Proteomes" id="UP000243686">
    <property type="component" value="Unassembled WGS sequence"/>
</dbReference>
<dbReference type="Pfam" id="PF00026">
    <property type="entry name" value="Asp"/>
    <property type="match status" value="1"/>
</dbReference>
<dbReference type="PANTHER" id="PTHR47966:SF51">
    <property type="entry name" value="BETA-SITE APP-CLEAVING ENZYME, ISOFORM A-RELATED"/>
    <property type="match status" value="1"/>
</dbReference>
<sequence length="278" mass="30933">GKYLLLVHIGSNQQPFRLVLLTASSVVWVPLKSAAATWSKHNLYDLDASKSANLRNTPFFVSAGDCSLSGKFLADRVKVSLQHLTIFHLLYNQLGRFTITDFVFGAAEEIKGCSVQDTYDGVFGMAPTGTHEGVEHTFLDGLFQRSLIDHREFGLFFREAMEGRNYMVIGKVAREYMPREAYPVRTLNEPGWAMRVDWMFLGGIPFNVHGYKAILDTGSVATYVPPDILDVINSVLKVTQLDGVFSAVDCSKVGKLPAFDFQGSNVKLSIFSSQYILQ</sequence>
<dbReference type="InterPro" id="IPR034164">
    <property type="entry name" value="Pepsin-like_dom"/>
</dbReference>
<dbReference type="EMBL" id="KV892318">
    <property type="protein sequence ID" value="OON21033.1"/>
    <property type="molecule type" value="Genomic_DNA"/>
</dbReference>
<dbReference type="InterPro" id="IPR033121">
    <property type="entry name" value="PEPTIDASE_A1"/>
</dbReference>
<evidence type="ECO:0000313" key="4">
    <source>
        <dbReference type="Proteomes" id="UP000243686"/>
    </source>
</evidence>
<dbReference type="InterPro" id="IPR001461">
    <property type="entry name" value="Aspartic_peptidase_A1"/>
</dbReference>
<dbReference type="GO" id="GO:0006508">
    <property type="term" value="P:proteolysis"/>
    <property type="evidence" value="ECO:0007669"/>
    <property type="project" value="UniProtKB-KW"/>
</dbReference>
<evidence type="ECO:0000256" key="1">
    <source>
        <dbReference type="ARBA" id="ARBA00007447"/>
    </source>
</evidence>